<gene>
    <name evidence="3" type="ORF">OKA104_LOCUS2151</name>
    <name evidence="2" type="ORF">VCS650_LOCUS24854</name>
</gene>
<keyword evidence="1" id="KW-1133">Transmembrane helix</keyword>
<feature type="transmembrane region" description="Helical" evidence="1">
    <location>
        <begin position="20"/>
        <end position="43"/>
    </location>
</feature>
<dbReference type="Proteomes" id="UP000663891">
    <property type="component" value="Unassembled WGS sequence"/>
</dbReference>
<proteinExistence type="predicted"/>
<dbReference type="EMBL" id="CAJOAY010000057">
    <property type="protein sequence ID" value="CAF3512800.1"/>
    <property type="molecule type" value="Genomic_DNA"/>
</dbReference>
<evidence type="ECO:0000313" key="4">
    <source>
        <dbReference type="Proteomes" id="UP000663891"/>
    </source>
</evidence>
<keyword evidence="1" id="KW-0812">Transmembrane</keyword>
<dbReference type="EMBL" id="CAJNON010000311">
    <property type="protein sequence ID" value="CAF1187455.1"/>
    <property type="molecule type" value="Genomic_DNA"/>
</dbReference>
<protein>
    <submittedName>
        <fullName evidence="2">Uncharacterized protein</fullName>
    </submittedName>
</protein>
<feature type="transmembrane region" description="Helical" evidence="1">
    <location>
        <begin position="153"/>
        <end position="181"/>
    </location>
</feature>
<sequence length="303" mass="35910">MVSILRLSERRSHEGRDNFFLWSMVILPFLAEGAYIFDAFYYFTHRSDHNAYEGLISTILIVFTYLRYCSPIECRLSLCIYYVFLCLLSEIGTIGYIITFIFKKDPFFIIIYCLWGFIELVMTIMLIYCRIIMRYQINFIVENKHLFHFMSRLEIILAIFLPFFISTNYTTLTTDSIAFFLLFDFFSESYTRFQGIWIKSILYIFVATVTASVATEWLYFVEKKHYFEQISAVTELISAVLCNLLIILQFFPYHFTPMNIFKIAREGFVFQRCSNLTTVEKNENESINVETIEKNDVIIDSIC</sequence>
<evidence type="ECO:0000256" key="1">
    <source>
        <dbReference type="SAM" id="Phobius"/>
    </source>
</evidence>
<feature type="transmembrane region" description="Helical" evidence="1">
    <location>
        <begin position="49"/>
        <end position="68"/>
    </location>
</feature>
<dbReference type="Proteomes" id="UP000663881">
    <property type="component" value="Unassembled WGS sequence"/>
</dbReference>
<reference evidence="2" key="1">
    <citation type="submission" date="2021-02" db="EMBL/GenBank/DDBJ databases">
        <authorList>
            <person name="Nowell W R."/>
        </authorList>
    </citation>
    <scope>NUCLEOTIDE SEQUENCE</scope>
</reference>
<feature type="transmembrane region" description="Helical" evidence="1">
    <location>
        <begin position="108"/>
        <end position="132"/>
    </location>
</feature>
<feature type="transmembrane region" description="Helical" evidence="1">
    <location>
        <begin position="80"/>
        <end position="102"/>
    </location>
</feature>
<name>A0A814VEU6_9BILA</name>
<feature type="transmembrane region" description="Helical" evidence="1">
    <location>
        <begin position="201"/>
        <end position="220"/>
    </location>
</feature>
<accession>A0A814VEU6</accession>
<evidence type="ECO:0000313" key="2">
    <source>
        <dbReference type="EMBL" id="CAF1187455.1"/>
    </source>
</evidence>
<feature type="transmembrane region" description="Helical" evidence="1">
    <location>
        <begin position="232"/>
        <end position="251"/>
    </location>
</feature>
<keyword evidence="1" id="KW-0472">Membrane</keyword>
<dbReference type="OrthoDB" id="10012714at2759"/>
<comment type="caution">
    <text evidence="2">The sequence shown here is derived from an EMBL/GenBank/DDBJ whole genome shotgun (WGS) entry which is preliminary data.</text>
</comment>
<organism evidence="2 4">
    <name type="scientific">Adineta steineri</name>
    <dbReference type="NCBI Taxonomy" id="433720"/>
    <lineage>
        <taxon>Eukaryota</taxon>
        <taxon>Metazoa</taxon>
        <taxon>Spiralia</taxon>
        <taxon>Gnathifera</taxon>
        <taxon>Rotifera</taxon>
        <taxon>Eurotatoria</taxon>
        <taxon>Bdelloidea</taxon>
        <taxon>Adinetida</taxon>
        <taxon>Adinetidae</taxon>
        <taxon>Adineta</taxon>
    </lineage>
</organism>
<evidence type="ECO:0000313" key="3">
    <source>
        <dbReference type="EMBL" id="CAF3512800.1"/>
    </source>
</evidence>
<dbReference type="AlphaFoldDB" id="A0A814VEU6"/>